<dbReference type="SUPFAM" id="SSF50129">
    <property type="entry name" value="GroES-like"/>
    <property type="match status" value="1"/>
</dbReference>
<protein>
    <submittedName>
        <fullName evidence="4">NAD(P)-binding protein</fullName>
    </submittedName>
</protein>
<keyword evidence="5" id="KW-1185">Reference proteome</keyword>
<evidence type="ECO:0000256" key="1">
    <source>
        <dbReference type="ARBA" id="ARBA00023002"/>
    </source>
</evidence>
<dbReference type="InterPro" id="IPR041694">
    <property type="entry name" value="ADH_N_2"/>
</dbReference>
<dbReference type="CDD" id="cd05288">
    <property type="entry name" value="PGDH"/>
    <property type="match status" value="1"/>
</dbReference>
<dbReference type="GO" id="GO:0016628">
    <property type="term" value="F:oxidoreductase activity, acting on the CH-CH group of donors, NAD or NADP as acceptor"/>
    <property type="evidence" value="ECO:0007669"/>
    <property type="project" value="InterPro"/>
</dbReference>
<reference evidence="4" key="1">
    <citation type="submission" date="2020-01" db="EMBL/GenBank/DDBJ databases">
        <authorList>
            <consortium name="DOE Joint Genome Institute"/>
            <person name="Haridas S."/>
            <person name="Albert R."/>
            <person name="Binder M."/>
            <person name="Bloem J."/>
            <person name="Labutti K."/>
            <person name="Salamov A."/>
            <person name="Andreopoulos B."/>
            <person name="Baker S.E."/>
            <person name="Barry K."/>
            <person name="Bills G."/>
            <person name="Bluhm B.H."/>
            <person name="Cannon C."/>
            <person name="Castanera R."/>
            <person name="Culley D.E."/>
            <person name="Daum C."/>
            <person name="Ezra D."/>
            <person name="Gonzalez J.B."/>
            <person name="Henrissat B."/>
            <person name="Kuo A."/>
            <person name="Liang C."/>
            <person name="Lipzen A."/>
            <person name="Lutzoni F."/>
            <person name="Magnuson J."/>
            <person name="Mondo S."/>
            <person name="Nolan M."/>
            <person name="Ohm R."/>
            <person name="Pangilinan J."/>
            <person name="Park H.-J."/>
            <person name="Ramirez L."/>
            <person name="Alfaro M."/>
            <person name="Sun H."/>
            <person name="Tritt A."/>
            <person name="Yoshinaga Y."/>
            <person name="Zwiers L.-H."/>
            <person name="Turgeon B.G."/>
            <person name="Goodwin S.B."/>
            <person name="Spatafora J.W."/>
            <person name="Crous P.W."/>
            <person name="Grigoriev I.V."/>
        </authorList>
    </citation>
    <scope>NUCLEOTIDE SEQUENCE</scope>
    <source>
        <strain evidence="4">IPT5</strain>
    </source>
</reference>
<dbReference type="Gene3D" id="3.90.180.10">
    <property type="entry name" value="Medium-chain alcohol dehydrogenases, catalytic domain"/>
    <property type="match status" value="1"/>
</dbReference>
<keyword evidence="1" id="KW-0560">Oxidoreductase</keyword>
<dbReference type="Pfam" id="PF16884">
    <property type="entry name" value="ADH_N_2"/>
    <property type="match status" value="1"/>
</dbReference>
<dbReference type="Proteomes" id="UP000799423">
    <property type="component" value="Unassembled WGS sequence"/>
</dbReference>
<feature type="domain" description="Oxidoreductase N-terminal" evidence="3">
    <location>
        <begin position="7"/>
        <end position="121"/>
    </location>
</feature>
<dbReference type="InterPro" id="IPR011032">
    <property type="entry name" value="GroES-like_sf"/>
</dbReference>
<evidence type="ECO:0000259" key="3">
    <source>
        <dbReference type="Pfam" id="PF16884"/>
    </source>
</evidence>
<dbReference type="SUPFAM" id="SSF51735">
    <property type="entry name" value="NAD(P)-binding Rossmann-fold domains"/>
    <property type="match status" value="1"/>
</dbReference>
<accession>A0A6A7AT01</accession>
<dbReference type="EMBL" id="MU006335">
    <property type="protein sequence ID" value="KAF2846391.1"/>
    <property type="molecule type" value="Genomic_DNA"/>
</dbReference>
<dbReference type="FunFam" id="3.40.50.720:FF:000121">
    <property type="entry name" value="Prostaglandin reductase 2"/>
    <property type="match status" value="1"/>
</dbReference>
<gene>
    <name evidence="4" type="ORF">T440DRAFT_229006</name>
</gene>
<dbReference type="Gene3D" id="3.40.50.720">
    <property type="entry name" value="NAD(P)-binding Rossmann-like Domain"/>
    <property type="match status" value="1"/>
</dbReference>
<proteinExistence type="predicted"/>
<feature type="domain" description="Alcohol dehydrogenase-like C-terminal" evidence="2">
    <location>
        <begin position="171"/>
        <end position="293"/>
    </location>
</feature>
<sequence>MASQQTRQWILSSPPKATPILTGPTPTFTLTTTTLPTPSPTQALIKTLYLSNDPAQRGWIQADIDPARLYVPPVQKGEVMRAYGIGRVISSNDPTLSAGQLVLGMLGWAEYAVLEAKELRVIQADESSGIKATHFLGALGGTGLTAYYGLVDIARAAASDVLVVSGAAGATGSMVVQIAKHIVGCKRIIGIAGGAAKCRFVESLGADVCVDYKSPTFEADLKRETEGFVDVYFDNVGGAILDLMLTRVRPHGRVAACGAVATYNSLGEESAGIKNWFEIVANRIEIRGFIVTDAIQSGKAGGWVQELSEKVREGKIKVGEGTETLVKTRFEDVVGTWMMLFEGGNRGKLITEIVE</sequence>
<dbReference type="Pfam" id="PF00107">
    <property type="entry name" value="ADH_zinc_N"/>
    <property type="match status" value="1"/>
</dbReference>
<dbReference type="InterPro" id="IPR013149">
    <property type="entry name" value="ADH-like_C"/>
</dbReference>
<dbReference type="PANTHER" id="PTHR43205:SF19">
    <property type="entry name" value="ENOYL REDUCTASE (ER) DOMAIN-CONTAINING PROTEIN"/>
    <property type="match status" value="1"/>
</dbReference>
<dbReference type="InterPro" id="IPR036291">
    <property type="entry name" value="NAD(P)-bd_dom_sf"/>
</dbReference>
<evidence type="ECO:0000313" key="4">
    <source>
        <dbReference type="EMBL" id="KAF2846391.1"/>
    </source>
</evidence>
<evidence type="ECO:0000313" key="5">
    <source>
        <dbReference type="Proteomes" id="UP000799423"/>
    </source>
</evidence>
<name>A0A6A7AT01_9PLEO</name>
<dbReference type="InterPro" id="IPR045010">
    <property type="entry name" value="MDR_fam"/>
</dbReference>
<dbReference type="AlphaFoldDB" id="A0A6A7AT01"/>
<organism evidence="4 5">
    <name type="scientific">Plenodomus tracheiphilus IPT5</name>
    <dbReference type="NCBI Taxonomy" id="1408161"/>
    <lineage>
        <taxon>Eukaryota</taxon>
        <taxon>Fungi</taxon>
        <taxon>Dikarya</taxon>
        <taxon>Ascomycota</taxon>
        <taxon>Pezizomycotina</taxon>
        <taxon>Dothideomycetes</taxon>
        <taxon>Pleosporomycetidae</taxon>
        <taxon>Pleosporales</taxon>
        <taxon>Pleosporineae</taxon>
        <taxon>Leptosphaeriaceae</taxon>
        <taxon>Plenodomus</taxon>
    </lineage>
</organism>
<dbReference type="PANTHER" id="PTHR43205">
    <property type="entry name" value="PROSTAGLANDIN REDUCTASE"/>
    <property type="match status" value="1"/>
</dbReference>
<dbReference type="OrthoDB" id="809632at2759"/>
<evidence type="ECO:0000259" key="2">
    <source>
        <dbReference type="Pfam" id="PF00107"/>
    </source>
</evidence>